<evidence type="ECO:0000313" key="2">
    <source>
        <dbReference type="EMBL" id="SMC93325.1"/>
    </source>
</evidence>
<proteinExistence type="predicted"/>
<keyword evidence="3" id="KW-1185">Reference proteome</keyword>
<feature type="non-terminal residue" evidence="2">
    <location>
        <position position="1"/>
    </location>
</feature>
<reference evidence="3" key="1">
    <citation type="submission" date="2017-04" db="EMBL/GenBank/DDBJ databases">
        <authorList>
            <person name="Varghese N."/>
            <person name="Submissions S."/>
        </authorList>
    </citation>
    <scope>NUCLEOTIDE SEQUENCE [LARGE SCALE GENOMIC DNA]</scope>
    <source>
        <strain evidence="3">CGMCC 1.12708</strain>
    </source>
</reference>
<evidence type="ECO:0000313" key="3">
    <source>
        <dbReference type="Proteomes" id="UP000192393"/>
    </source>
</evidence>
<dbReference type="STRING" id="1434700.SAMN06296427_1251"/>
<keyword evidence="1" id="KW-0732">Signal</keyword>
<dbReference type="OrthoDB" id="1652165at2"/>
<dbReference type="AlphaFoldDB" id="A0A1W2D7H5"/>
<dbReference type="NCBIfam" id="NF033708">
    <property type="entry name" value="T9SS_Cterm_ChiA"/>
    <property type="match status" value="1"/>
</dbReference>
<organism evidence="2 3">
    <name type="scientific">Moheibacter sediminis</name>
    <dbReference type="NCBI Taxonomy" id="1434700"/>
    <lineage>
        <taxon>Bacteria</taxon>
        <taxon>Pseudomonadati</taxon>
        <taxon>Bacteroidota</taxon>
        <taxon>Flavobacteriia</taxon>
        <taxon>Flavobacteriales</taxon>
        <taxon>Weeksellaceae</taxon>
        <taxon>Moheibacter</taxon>
    </lineage>
</organism>
<dbReference type="RefSeq" id="WP_143736566.1">
    <property type="nucleotide sequence ID" value="NZ_FWXS01000025.1"/>
</dbReference>
<protein>
    <submittedName>
        <fullName evidence="2">Por secretion system C-terminal sorting domain-containing protein</fullName>
    </submittedName>
</protein>
<sequence length="321" mass="35047">YTSVGNPYPSNIDSELFMSANGSVSTLYFWNNTGQAGMNYATYTTLGGSPAGGGSETPTDFISVGQGFLVESSSSSVTFNNEMRVSDATIFFKESTVEKHRFWLSLNNESNQNLNNILVGYMSGATQGVDNQIDGKQFASQGSALYSIISEEKFAIQGRALPFENTDVVTLGFQAAEAGKFNISLSNFDGLFTEGEVTVYLKDRQLDIIHNLMESSYTFESAAGEFKERFEVVYQTEGTMGIGDLASAAVLIYKNNQNIVVESKNEKILSVELFDLSGRNIHSNNKVNANTYQIKSNAQGVLVVKVQTQNGEVVTKKVINK</sequence>
<dbReference type="EMBL" id="FWXS01000025">
    <property type="protein sequence ID" value="SMC93325.1"/>
    <property type="molecule type" value="Genomic_DNA"/>
</dbReference>
<evidence type="ECO:0000256" key="1">
    <source>
        <dbReference type="ARBA" id="ARBA00022729"/>
    </source>
</evidence>
<dbReference type="NCBIfam" id="TIGR04183">
    <property type="entry name" value="Por_Secre_tail"/>
    <property type="match status" value="1"/>
</dbReference>
<accession>A0A1W2D7H5</accession>
<dbReference type="Proteomes" id="UP000192393">
    <property type="component" value="Unassembled WGS sequence"/>
</dbReference>
<name>A0A1W2D7H5_9FLAO</name>
<dbReference type="InterPro" id="IPR026444">
    <property type="entry name" value="Secre_tail"/>
</dbReference>
<gene>
    <name evidence="2" type="ORF">SAMN06296427_1251</name>
</gene>